<comment type="caution">
    <text evidence="1">The sequence shown here is derived from an EMBL/GenBank/DDBJ whole genome shotgun (WGS) entry which is preliminary data.</text>
</comment>
<evidence type="ECO:0000313" key="2">
    <source>
        <dbReference type="Proteomes" id="UP000256845"/>
    </source>
</evidence>
<organism evidence="1 2">
    <name type="scientific">Aestuariispira insulae</name>
    <dbReference type="NCBI Taxonomy" id="1461337"/>
    <lineage>
        <taxon>Bacteria</taxon>
        <taxon>Pseudomonadati</taxon>
        <taxon>Pseudomonadota</taxon>
        <taxon>Alphaproteobacteria</taxon>
        <taxon>Rhodospirillales</taxon>
        <taxon>Kiloniellaceae</taxon>
        <taxon>Aestuariispira</taxon>
    </lineage>
</organism>
<dbReference type="AlphaFoldDB" id="A0A3D9HVU5"/>
<dbReference type="OrthoDB" id="8194627at2"/>
<reference evidence="1 2" key="1">
    <citation type="submission" date="2018-07" db="EMBL/GenBank/DDBJ databases">
        <title>Genomic Encyclopedia of Type Strains, Phase III (KMG-III): the genomes of soil and plant-associated and newly described type strains.</title>
        <authorList>
            <person name="Whitman W."/>
        </authorList>
    </citation>
    <scope>NUCLEOTIDE SEQUENCE [LARGE SCALE GENOMIC DNA]</scope>
    <source>
        <strain evidence="1 2">CECT 8488</strain>
    </source>
</reference>
<dbReference type="EMBL" id="QRDW01000001">
    <property type="protein sequence ID" value="RED53612.1"/>
    <property type="molecule type" value="Genomic_DNA"/>
</dbReference>
<proteinExistence type="predicted"/>
<dbReference type="Proteomes" id="UP000256845">
    <property type="component" value="Unassembled WGS sequence"/>
</dbReference>
<accession>A0A3D9HVU5</accession>
<sequence>MADTDALKDMVRVARDGTPEARAKLMETLNAVCLSSSKTLTDRERDLVFEILTTIVKQVEVNVRQALSKELAERDNVPKELILTLASDVFDVAQPVLMKSRLLEDSDLIQLVLDQAEHHHIAIAQRRNLTGDVSESLVGTSNRRVVTSLLKNKSAEIHEQTMHSLVRDAEKIEEYHEPLLERHELDADMARKMYGFVGEALRNYIVDRFEELDPELDDAVSRAVNDALQDDIYGGDELDYDPDNVHATGYRPHPRTLLKALKLGDVFRFEELFRDLTDLTETSVTRVLYDSGPETLAIVCKASGIDTFTFGDMICYLHGGGEAESYRKSSQYLKTIDYFERIDSAGAEKVLRAWREAPAESW</sequence>
<dbReference type="Pfam" id="PF10098">
    <property type="entry name" value="DUF2336"/>
    <property type="match status" value="1"/>
</dbReference>
<dbReference type="RefSeq" id="WP_115934736.1">
    <property type="nucleotide sequence ID" value="NZ_QRDW01000001.1"/>
</dbReference>
<name>A0A3D9HVU5_9PROT</name>
<dbReference type="InterPro" id="IPR019285">
    <property type="entry name" value="DUF2336"/>
</dbReference>
<gene>
    <name evidence="1" type="ORF">DFP90_101403</name>
</gene>
<keyword evidence="2" id="KW-1185">Reference proteome</keyword>
<evidence type="ECO:0000313" key="1">
    <source>
        <dbReference type="EMBL" id="RED53612.1"/>
    </source>
</evidence>
<protein>
    <submittedName>
        <fullName evidence="1">Uncharacterized protein (DUF2336 family)</fullName>
    </submittedName>
</protein>